<dbReference type="InterPro" id="IPR002885">
    <property type="entry name" value="PPR_rpt"/>
</dbReference>
<feature type="repeat" description="PPR" evidence="2">
    <location>
        <begin position="516"/>
        <end position="551"/>
    </location>
</feature>
<feature type="repeat" description="PPR" evidence="2">
    <location>
        <begin position="657"/>
        <end position="687"/>
    </location>
</feature>
<dbReference type="Pfam" id="PF13041">
    <property type="entry name" value="PPR_2"/>
    <property type="match status" value="1"/>
</dbReference>
<dbReference type="PANTHER" id="PTHR47447:SF17">
    <property type="entry name" value="OS12G0638900 PROTEIN"/>
    <property type="match status" value="1"/>
</dbReference>
<keyword evidence="1" id="KW-0677">Repeat</keyword>
<dbReference type="Pfam" id="PF13812">
    <property type="entry name" value="PPR_3"/>
    <property type="match status" value="3"/>
</dbReference>
<reference evidence="5" key="1">
    <citation type="journal article" date="2019" name="Nat. Commun.">
        <title>Expansion of phycobilisome linker gene families in mesophilic red algae.</title>
        <authorList>
            <person name="Lee J."/>
            <person name="Kim D."/>
            <person name="Bhattacharya D."/>
            <person name="Yoon H.S."/>
        </authorList>
    </citation>
    <scope>NUCLEOTIDE SEQUENCE [LARGE SCALE GENOMIC DNA]</scope>
    <source>
        <strain evidence="5">CCMP 1328</strain>
    </source>
</reference>
<feature type="repeat" description="PPR" evidence="2">
    <location>
        <begin position="552"/>
        <end position="586"/>
    </location>
</feature>
<keyword evidence="5" id="KW-1185">Reference proteome</keyword>
<dbReference type="AlphaFoldDB" id="A0A5J4YNT9"/>
<feature type="repeat" description="PPR" evidence="2">
    <location>
        <begin position="587"/>
        <end position="621"/>
    </location>
</feature>
<evidence type="ECO:0000256" key="3">
    <source>
        <dbReference type="SAM" id="MobiDB-lite"/>
    </source>
</evidence>
<dbReference type="EMBL" id="VRMN01000010">
    <property type="protein sequence ID" value="KAA8492344.1"/>
    <property type="molecule type" value="Genomic_DNA"/>
</dbReference>
<protein>
    <submittedName>
        <fullName evidence="4">Pentatricopeptide repeat-containing protein</fullName>
    </submittedName>
</protein>
<feature type="repeat" description="PPR" evidence="2">
    <location>
        <begin position="622"/>
        <end position="656"/>
    </location>
</feature>
<accession>A0A5J4YNT9</accession>
<dbReference type="InterPro" id="IPR011990">
    <property type="entry name" value="TPR-like_helical_dom_sf"/>
</dbReference>
<comment type="caution">
    <text evidence="4">The sequence shown here is derived from an EMBL/GenBank/DDBJ whole genome shotgun (WGS) entry which is preliminary data.</text>
</comment>
<name>A0A5J4YNT9_PORPP</name>
<evidence type="ECO:0000256" key="1">
    <source>
        <dbReference type="ARBA" id="ARBA00022737"/>
    </source>
</evidence>
<evidence type="ECO:0000313" key="4">
    <source>
        <dbReference type="EMBL" id="KAA8492344.1"/>
    </source>
</evidence>
<dbReference type="NCBIfam" id="TIGR00756">
    <property type="entry name" value="PPR"/>
    <property type="match status" value="5"/>
</dbReference>
<sequence length="777" mass="86098">MASSAPAVEHVRGSDTQYSSTAGHGTVVQHWSCGCARAWRCRPPVRLRCAEPASRTWTRRLLCLFTPTAPRRRDALCAAHARTASRAVNVRAHRPVATGPSLAGGAGGNASRLVSNAQSPTSGDSSPTADASGNPKSRAGRSAWNSARTQAARDGLVISAEQKRAAFIREQQRRFVLQYPPENETDERVYSFITANQLDQAQAVLLSEPVPTASVGSVVLVARALRHAGALSEALEVFRSVLGPTLTNVKTVLTHDATAELIACLAASGEHELVLQTVDFAYTAYGRLGPLMYRAKVLALAALERTNRDDPWPEILSTLRELHAKGLYLKVQTYNHLLHLLGQRGFCQLENCQKLFELMETEFSVCADTVTFNTLMNLHLQQSNADEVAALWFTLRKRAPEVQPDRVSYNLFISSCRLTAKPRIDAAMSALQEMRNSSNPSLRPDQITYNCVLAVCEKAVEPRVAQRVLREMKRARFEPDERTHVALLNLYARCNDVQAASTLFRELQKSQDKVLSLEIYTTMINMYAEMRRVQDAFDLFVDMVRSPNISPSVGTFNALMNACRSVGDIDRAQEVLKKMASAGLRPDVITYSVFVDLLGRAGRINDIWATLKEMDSRQIQPNLITLTSALNGCVRAGDLKAAEQLLGEMPKRGMRPNAFTYSVLIEGYSLRGDLDRALYYYRELREQLSSADMPRPSALRALFKASCRGGDVQTLSYLLETVLNQTLLVKGAYSNQEIDRFLRWLSDIRSEARPQHAGVEPMLAEAVRRLTPTPANS</sequence>
<gene>
    <name evidence="4" type="ORF">FVE85_3782</name>
</gene>
<dbReference type="PANTHER" id="PTHR47447">
    <property type="entry name" value="OS03G0856100 PROTEIN"/>
    <property type="match status" value="1"/>
</dbReference>
<evidence type="ECO:0000256" key="2">
    <source>
        <dbReference type="PROSITE-ProRule" id="PRU00708"/>
    </source>
</evidence>
<feature type="compositionally biased region" description="Polar residues" evidence="3">
    <location>
        <begin position="112"/>
        <end position="135"/>
    </location>
</feature>
<feature type="region of interest" description="Disordered" evidence="3">
    <location>
        <begin position="90"/>
        <end position="146"/>
    </location>
</feature>
<evidence type="ECO:0000313" key="5">
    <source>
        <dbReference type="Proteomes" id="UP000324585"/>
    </source>
</evidence>
<feature type="repeat" description="PPR" evidence="2">
    <location>
        <begin position="445"/>
        <end position="479"/>
    </location>
</feature>
<proteinExistence type="predicted"/>
<dbReference type="Gene3D" id="1.25.40.10">
    <property type="entry name" value="Tetratricopeptide repeat domain"/>
    <property type="match status" value="3"/>
</dbReference>
<dbReference type="OrthoDB" id="5866at2759"/>
<dbReference type="PROSITE" id="PS51375">
    <property type="entry name" value="PPR"/>
    <property type="match status" value="6"/>
</dbReference>
<organism evidence="4 5">
    <name type="scientific">Porphyridium purpureum</name>
    <name type="common">Red alga</name>
    <name type="synonym">Porphyridium cruentum</name>
    <dbReference type="NCBI Taxonomy" id="35688"/>
    <lineage>
        <taxon>Eukaryota</taxon>
        <taxon>Rhodophyta</taxon>
        <taxon>Bangiophyceae</taxon>
        <taxon>Porphyridiales</taxon>
        <taxon>Porphyridiaceae</taxon>
        <taxon>Porphyridium</taxon>
    </lineage>
</organism>
<dbReference type="Proteomes" id="UP000324585">
    <property type="component" value="Unassembled WGS sequence"/>
</dbReference>